<protein>
    <submittedName>
        <fullName evidence="8">Homeobox protein NANOG-like</fullName>
    </submittedName>
</protein>
<dbReference type="GO" id="GO:0000981">
    <property type="term" value="F:DNA-binding transcription factor activity, RNA polymerase II-specific"/>
    <property type="evidence" value="ECO:0007669"/>
    <property type="project" value="InterPro"/>
</dbReference>
<organism evidence="7 8">
    <name type="scientific">Geotrypetes seraphini</name>
    <name type="common">Gaboon caecilian</name>
    <name type="synonym">Caecilia seraphini</name>
    <dbReference type="NCBI Taxonomy" id="260995"/>
    <lineage>
        <taxon>Eukaryota</taxon>
        <taxon>Metazoa</taxon>
        <taxon>Chordata</taxon>
        <taxon>Craniata</taxon>
        <taxon>Vertebrata</taxon>
        <taxon>Euteleostomi</taxon>
        <taxon>Amphibia</taxon>
        <taxon>Gymnophiona</taxon>
        <taxon>Geotrypetes</taxon>
    </lineage>
</organism>
<dbReference type="Proteomes" id="UP000515159">
    <property type="component" value="Chromosome 16"/>
</dbReference>
<feature type="domain" description="Homeobox" evidence="6">
    <location>
        <begin position="93"/>
        <end position="153"/>
    </location>
</feature>
<dbReference type="PANTHER" id="PTHR24327">
    <property type="entry name" value="HOMEOBOX PROTEIN"/>
    <property type="match status" value="1"/>
</dbReference>
<dbReference type="GO" id="GO:0000978">
    <property type="term" value="F:RNA polymerase II cis-regulatory region sequence-specific DNA binding"/>
    <property type="evidence" value="ECO:0007669"/>
    <property type="project" value="TreeGrafter"/>
</dbReference>
<dbReference type="KEGG" id="gsh:117350645"/>
<name>A0A6P8Q1L5_GEOSA</name>
<evidence type="ECO:0000256" key="1">
    <source>
        <dbReference type="ARBA" id="ARBA00023125"/>
    </source>
</evidence>
<dbReference type="Gene3D" id="1.10.10.60">
    <property type="entry name" value="Homeodomain-like"/>
    <property type="match status" value="1"/>
</dbReference>
<keyword evidence="3 4" id="KW-0539">Nucleus</keyword>
<proteinExistence type="predicted"/>
<gene>
    <name evidence="8" type="primary">LOC117350645</name>
</gene>
<dbReference type="InterPro" id="IPR001356">
    <property type="entry name" value="HD"/>
</dbReference>
<dbReference type="GO" id="GO:0005634">
    <property type="term" value="C:nucleus"/>
    <property type="evidence" value="ECO:0007669"/>
    <property type="project" value="UniProtKB-SubCell"/>
</dbReference>
<dbReference type="SUPFAM" id="SSF46689">
    <property type="entry name" value="Homeodomain-like"/>
    <property type="match status" value="1"/>
</dbReference>
<dbReference type="AlphaFoldDB" id="A0A6P8Q1L5"/>
<keyword evidence="1 4" id="KW-0238">DNA-binding</keyword>
<evidence type="ECO:0000256" key="2">
    <source>
        <dbReference type="ARBA" id="ARBA00023155"/>
    </source>
</evidence>
<comment type="subcellular location">
    <subcellularLocation>
        <location evidence="4 5">Nucleus</location>
    </subcellularLocation>
</comment>
<dbReference type="CDD" id="cd00086">
    <property type="entry name" value="homeodomain"/>
    <property type="match status" value="1"/>
</dbReference>
<feature type="DNA-binding region" description="Homeobox" evidence="4">
    <location>
        <begin position="95"/>
        <end position="154"/>
    </location>
</feature>
<evidence type="ECO:0000256" key="5">
    <source>
        <dbReference type="RuleBase" id="RU000682"/>
    </source>
</evidence>
<dbReference type="SMART" id="SM00389">
    <property type="entry name" value="HOX"/>
    <property type="match status" value="1"/>
</dbReference>
<dbReference type="PROSITE" id="PS00027">
    <property type="entry name" value="HOMEOBOX_1"/>
    <property type="match status" value="1"/>
</dbReference>
<evidence type="ECO:0000256" key="3">
    <source>
        <dbReference type="ARBA" id="ARBA00023242"/>
    </source>
</evidence>
<dbReference type="RefSeq" id="XP_033780963.1">
    <property type="nucleotide sequence ID" value="XM_033925072.1"/>
</dbReference>
<evidence type="ECO:0000259" key="6">
    <source>
        <dbReference type="PROSITE" id="PS50071"/>
    </source>
</evidence>
<evidence type="ECO:0000256" key="4">
    <source>
        <dbReference type="PROSITE-ProRule" id="PRU00108"/>
    </source>
</evidence>
<dbReference type="InParanoid" id="A0A6P8Q1L5"/>
<keyword evidence="7" id="KW-1185">Reference proteome</keyword>
<dbReference type="PANTHER" id="PTHR24327:SF35">
    <property type="entry name" value="BRAIN-SPECIFIC HOMEOBOX PROTEIN HOMOLOG"/>
    <property type="match status" value="1"/>
</dbReference>
<accession>A0A6P8Q1L5</accession>
<evidence type="ECO:0000313" key="8">
    <source>
        <dbReference type="RefSeq" id="XP_033780963.1"/>
    </source>
</evidence>
<dbReference type="PROSITE" id="PS50071">
    <property type="entry name" value="HOMEOBOX_2"/>
    <property type="match status" value="1"/>
</dbReference>
<sequence length="281" mass="31428">MLVPTSVPEPQLYQDATDLNFHEYFWGSAEPVSVLPNPQQAAAGLSPNPEALGRWNPGWQDSGSPVAEIPPASTKVKVELSSLNPGEGEKKAGRRPKARTVFTQEQLWALRQHFHRQHYLTPLQIQQVAATLGLTAKQVKTWFQNRRMKLKRLHKDDVWLDQASWITQVPNYGDPLPSSQEHLATSSCAQSGTTFTQSTNYNCLQVNYSAFPSSPASASQHSPYYPMYNPVQVYNPQARQEQTSTFSSSPPLHFSGPDHVTLCTRQRQLLEQGDLGVSQFL</sequence>
<keyword evidence="2 4" id="KW-0371">Homeobox</keyword>
<dbReference type="InterPro" id="IPR017970">
    <property type="entry name" value="Homeobox_CS"/>
</dbReference>
<dbReference type="OrthoDB" id="6159439at2759"/>
<dbReference type="InterPro" id="IPR009057">
    <property type="entry name" value="Homeodomain-like_sf"/>
</dbReference>
<evidence type="ECO:0000313" key="7">
    <source>
        <dbReference type="Proteomes" id="UP000515159"/>
    </source>
</evidence>
<reference evidence="8" key="1">
    <citation type="submission" date="2025-08" db="UniProtKB">
        <authorList>
            <consortium name="RefSeq"/>
        </authorList>
    </citation>
    <scope>IDENTIFICATION</scope>
</reference>
<dbReference type="Pfam" id="PF00046">
    <property type="entry name" value="Homeodomain"/>
    <property type="match status" value="1"/>
</dbReference>
<dbReference type="GeneID" id="117350645"/>
<dbReference type="InterPro" id="IPR050460">
    <property type="entry name" value="Distal-less_Homeobox_TF"/>
</dbReference>